<dbReference type="Gene3D" id="1.20.5.320">
    <property type="entry name" value="6-Phosphogluconate Dehydrogenase, domain 3"/>
    <property type="match status" value="1"/>
</dbReference>
<evidence type="ECO:0000256" key="1">
    <source>
        <dbReference type="SAM" id="SignalP"/>
    </source>
</evidence>
<proteinExistence type="predicted"/>
<accession>A0A391NNJ6</accession>
<sequence>MTLIGLIGTLALSMATFSFVSVGDDECSCVDGEIGPTGATGERGLRGYTGLQGVIGETGERGADYILTDDDMTTIANLVDHTLTDEDISEIAALVDVSDEVVLTDAELIAKIVELDSIQGFSGTIRVPWYDVMALTCERVREYITGGLLDDDFTVNADFRVFFESTLGLNDSPLTENLYMDTIGIELDADTEFGWASTIIMCKSPLDIVYTTIDEYWADASVILEKMFDNDLSAFQAFGDRCPADSDWSTWINAEIANL</sequence>
<protein>
    <submittedName>
        <fullName evidence="2">Uncharacterized protein</fullName>
    </submittedName>
</protein>
<comment type="caution">
    <text evidence="2">The sequence shown here is derived from an EMBL/GenBank/DDBJ whole genome shotgun (WGS) entry which is preliminary data.</text>
</comment>
<feature type="chain" id="PRO_5017234938" evidence="1">
    <location>
        <begin position="19"/>
        <end position="259"/>
    </location>
</feature>
<dbReference type="AlphaFoldDB" id="A0A391NNJ6"/>
<reference evidence="2 3" key="1">
    <citation type="journal article" date="2018" name="PLoS ONE">
        <title>The draft genome of Kipferlia bialata reveals reductive genome evolution in fornicate parasites.</title>
        <authorList>
            <person name="Tanifuji G."/>
            <person name="Takabayashi S."/>
            <person name="Kume K."/>
            <person name="Takagi M."/>
            <person name="Nakayama T."/>
            <person name="Kamikawa R."/>
            <person name="Inagaki Y."/>
            <person name="Hashimoto T."/>
        </authorList>
    </citation>
    <scope>NUCLEOTIDE SEQUENCE [LARGE SCALE GENOMIC DNA]</scope>
    <source>
        <strain evidence="2">NY0173</strain>
    </source>
</reference>
<evidence type="ECO:0000313" key="3">
    <source>
        <dbReference type="Proteomes" id="UP000265618"/>
    </source>
</evidence>
<gene>
    <name evidence="2" type="ORF">KIPB_004419</name>
</gene>
<dbReference type="Proteomes" id="UP000265618">
    <property type="component" value="Unassembled WGS sequence"/>
</dbReference>
<feature type="signal peptide" evidence="1">
    <location>
        <begin position="1"/>
        <end position="18"/>
    </location>
</feature>
<keyword evidence="3" id="KW-1185">Reference proteome</keyword>
<dbReference type="EMBL" id="BDIP01000943">
    <property type="protein sequence ID" value="GCA62580.1"/>
    <property type="molecule type" value="Genomic_DNA"/>
</dbReference>
<keyword evidence="1" id="KW-0732">Signal</keyword>
<name>A0A391NNJ6_9EUKA</name>
<dbReference type="OrthoDB" id="5983381at2759"/>
<organism evidence="2 3">
    <name type="scientific">Kipferlia bialata</name>
    <dbReference type="NCBI Taxonomy" id="797122"/>
    <lineage>
        <taxon>Eukaryota</taxon>
        <taxon>Metamonada</taxon>
        <taxon>Carpediemonas-like organisms</taxon>
        <taxon>Kipferlia</taxon>
    </lineage>
</organism>
<evidence type="ECO:0000313" key="2">
    <source>
        <dbReference type="EMBL" id="GCA62580.1"/>
    </source>
</evidence>